<accession>A0A7J0GDL1</accession>
<gene>
    <name evidence="1" type="ORF">Acr_20g0007010</name>
</gene>
<dbReference type="EMBL" id="BJWL01000020">
    <property type="protein sequence ID" value="GFZ08893.1"/>
    <property type="molecule type" value="Genomic_DNA"/>
</dbReference>
<dbReference type="Proteomes" id="UP000585474">
    <property type="component" value="Unassembled WGS sequence"/>
</dbReference>
<organism evidence="1 2">
    <name type="scientific">Actinidia rufa</name>
    <dbReference type="NCBI Taxonomy" id="165716"/>
    <lineage>
        <taxon>Eukaryota</taxon>
        <taxon>Viridiplantae</taxon>
        <taxon>Streptophyta</taxon>
        <taxon>Embryophyta</taxon>
        <taxon>Tracheophyta</taxon>
        <taxon>Spermatophyta</taxon>
        <taxon>Magnoliopsida</taxon>
        <taxon>eudicotyledons</taxon>
        <taxon>Gunneridae</taxon>
        <taxon>Pentapetalae</taxon>
        <taxon>asterids</taxon>
        <taxon>Ericales</taxon>
        <taxon>Actinidiaceae</taxon>
        <taxon>Actinidia</taxon>
    </lineage>
</organism>
<keyword evidence="2" id="KW-1185">Reference proteome</keyword>
<name>A0A7J0GDL1_9ERIC</name>
<protein>
    <submittedName>
        <fullName evidence="1">Plastid developmental protein DAG</fullName>
    </submittedName>
</protein>
<evidence type="ECO:0000313" key="1">
    <source>
        <dbReference type="EMBL" id="GFZ08893.1"/>
    </source>
</evidence>
<comment type="caution">
    <text evidence="1">The sequence shown here is derived from an EMBL/GenBank/DDBJ whole genome shotgun (WGS) entry which is preliminary data.</text>
</comment>
<proteinExistence type="predicted"/>
<sequence length="225" mass="25280">MQRGINIRIRKDKQNTKQTFELIRCLLINLATKSKVPFTDHGHGSPIVLARLNPLSISTTHRSSRVVTHRSTVARRLSPLLFATSCARLDSSLLKDNRGPIGVAGARTNDGVARRSQIETVKVASDLRKSRSNLSKHCNYEIHRISNYLRLVESLFRLSKLDRSALFGWLTKVRARREGEGKGNIVNSGDKAKLISLLGRHDASEKDKLEIKEMRWSISKSKSSS</sequence>
<evidence type="ECO:0000313" key="2">
    <source>
        <dbReference type="Proteomes" id="UP000585474"/>
    </source>
</evidence>
<dbReference type="AlphaFoldDB" id="A0A7J0GDL1"/>
<reference evidence="1 2" key="1">
    <citation type="submission" date="2019-07" db="EMBL/GenBank/DDBJ databases">
        <title>De Novo Assembly of kiwifruit Actinidia rufa.</title>
        <authorList>
            <person name="Sugita-Konishi S."/>
            <person name="Sato K."/>
            <person name="Mori E."/>
            <person name="Abe Y."/>
            <person name="Kisaki G."/>
            <person name="Hamano K."/>
            <person name="Suezawa K."/>
            <person name="Otani M."/>
            <person name="Fukuda T."/>
            <person name="Manabe T."/>
            <person name="Gomi K."/>
            <person name="Tabuchi M."/>
            <person name="Akimitsu K."/>
            <person name="Kataoka I."/>
        </authorList>
    </citation>
    <scope>NUCLEOTIDE SEQUENCE [LARGE SCALE GENOMIC DNA]</scope>
    <source>
        <strain evidence="2">cv. Fuchu</strain>
    </source>
</reference>